<feature type="domain" description="G-protein coupled receptors family 1 profile" evidence="6">
    <location>
        <begin position="21"/>
        <end position="288"/>
    </location>
</feature>
<keyword evidence="3 5" id="KW-1133">Transmembrane helix</keyword>
<proteinExistence type="predicted"/>
<accession>A0A1I7ZTL0</accession>
<reference evidence="8" key="1">
    <citation type="submission" date="2016-11" db="UniProtKB">
        <authorList>
            <consortium name="WormBaseParasite"/>
        </authorList>
    </citation>
    <scope>IDENTIFICATION</scope>
</reference>
<comment type="subcellular location">
    <subcellularLocation>
        <location evidence="1">Membrane</location>
    </subcellularLocation>
</comment>
<evidence type="ECO:0000313" key="8">
    <source>
        <dbReference type="WBParaSite" id="L893_g29805.t1"/>
    </source>
</evidence>
<name>A0A1I7ZTL0_9BILA</name>
<evidence type="ECO:0000256" key="5">
    <source>
        <dbReference type="SAM" id="Phobius"/>
    </source>
</evidence>
<dbReference type="SUPFAM" id="SSF81321">
    <property type="entry name" value="Family A G protein-coupled receptor-like"/>
    <property type="match status" value="1"/>
</dbReference>
<evidence type="ECO:0000256" key="1">
    <source>
        <dbReference type="ARBA" id="ARBA00004370"/>
    </source>
</evidence>
<organism evidence="7 8">
    <name type="scientific">Steinernema glaseri</name>
    <dbReference type="NCBI Taxonomy" id="37863"/>
    <lineage>
        <taxon>Eukaryota</taxon>
        <taxon>Metazoa</taxon>
        <taxon>Ecdysozoa</taxon>
        <taxon>Nematoda</taxon>
        <taxon>Chromadorea</taxon>
        <taxon>Rhabditida</taxon>
        <taxon>Tylenchina</taxon>
        <taxon>Panagrolaimomorpha</taxon>
        <taxon>Strongyloidoidea</taxon>
        <taxon>Steinernematidae</taxon>
        <taxon>Steinernema</taxon>
    </lineage>
</organism>
<feature type="transmembrane region" description="Helical" evidence="5">
    <location>
        <begin position="266"/>
        <end position="287"/>
    </location>
</feature>
<keyword evidence="7" id="KW-1185">Reference proteome</keyword>
<dbReference type="PROSITE" id="PS50262">
    <property type="entry name" value="G_PROTEIN_RECEP_F1_2"/>
    <property type="match status" value="1"/>
</dbReference>
<dbReference type="InterPro" id="IPR017452">
    <property type="entry name" value="GPCR_Rhodpsn_7TM"/>
</dbReference>
<dbReference type="InterPro" id="IPR047130">
    <property type="entry name" value="7TM_GPCR_Srsx_nematod"/>
</dbReference>
<dbReference type="PANTHER" id="PTHR23360">
    <property type="entry name" value="G-PROTEIN COUPLED RECEPTORS FAMILY 1 PROFILE DOMAIN-CONTAINING PROTEIN-RELATED"/>
    <property type="match status" value="1"/>
</dbReference>
<dbReference type="Proteomes" id="UP000095287">
    <property type="component" value="Unplaced"/>
</dbReference>
<feature type="transmembrane region" description="Helical" evidence="5">
    <location>
        <begin position="128"/>
        <end position="151"/>
    </location>
</feature>
<feature type="transmembrane region" description="Helical" evidence="5">
    <location>
        <begin position="235"/>
        <end position="254"/>
    </location>
</feature>
<sequence>MSTNLTEQSVFSVIATTVALINVPVIVIIFTSPALKKCKELVLIGGVCGVDAVHSLFNAVIVLDRYINFPDGTDLMVPASACFFKYYVFVFFYTQIMVGIMVVLVSIERCAVIFFPIWYILSYTRKKALLAILGSVLFCAVLHVICYLLLVSSPPRNISILCYGSSVYPPLASNLLTSLRISLSAVGIGLYVPISLRICQLKVTSRSHVFVQSSPSVNSITNGSKASDMQMKKNIRFSVTIGMTCLSDLVLLLIPDIIINYNLFGLHAYHLVFARTGLLKTVVNLFLYTLRHSELRKEVTTRLRTCQ</sequence>
<keyword evidence="2 5" id="KW-0812">Transmembrane</keyword>
<evidence type="ECO:0000259" key="6">
    <source>
        <dbReference type="PROSITE" id="PS50262"/>
    </source>
</evidence>
<dbReference type="Gene3D" id="1.20.1070.10">
    <property type="entry name" value="Rhodopsin 7-helix transmembrane proteins"/>
    <property type="match status" value="1"/>
</dbReference>
<evidence type="ECO:0000256" key="4">
    <source>
        <dbReference type="ARBA" id="ARBA00023136"/>
    </source>
</evidence>
<dbReference type="GO" id="GO:0016020">
    <property type="term" value="C:membrane"/>
    <property type="evidence" value="ECO:0007669"/>
    <property type="project" value="UniProtKB-SubCell"/>
</dbReference>
<dbReference type="AlphaFoldDB" id="A0A1I7ZTL0"/>
<feature type="transmembrane region" description="Helical" evidence="5">
    <location>
        <begin position="42"/>
        <end position="63"/>
    </location>
</feature>
<evidence type="ECO:0000256" key="3">
    <source>
        <dbReference type="ARBA" id="ARBA00022989"/>
    </source>
</evidence>
<dbReference type="WBParaSite" id="L893_g29805.t1">
    <property type="protein sequence ID" value="L893_g29805.t1"/>
    <property type="gene ID" value="L893_g29805"/>
</dbReference>
<protein>
    <submittedName>
        <fullName evidence="8">G_PROTEIN_RECEP_F1_2 domain-containing protein</fullName>
    </submittedName>
</protein>
<feature type="transmembrane region" description="Helical" evidence="5">
    <location>
        <begin position="12"/>
        <end position="30"/>
    </location>
</feature>
<evidence type="ECO:0000313" key="7">
    <source>
        <dbReference type="Proteomes" id="UP000095287"/>
    </source>
</evidence>
<feature type="transmembrane region" description="Helical" evidence="5">
    <location>
        <begin position="83"/>
        <end position="107"/>
    </location>
</feature>
<evidence type="ECO:0000256" key="2">
    <source>
        <dbReference type="ARBA" id="ARBA00022692"/>
    </source>
</evidence>
<feature type="transmembrane region" description="Helical" evidence="5">
    <location>
        <begin position="171"/>
        <end position="192"/>
    </location>
</feature>
<keyword evidence="4 5" id="KW-0472">Membrane</keyword>